<accession>A0ABT9G0F6</accession>
<evidence type="ECO:0000313" key="2">
    <source>
        <dbReference type="EMBL" id="MDP4299946.1"/>
    </source>
</evidence>
<dbReference type="Gene3D" id="3.40.1440.10">
    <property type="entry name" value="GIY-YIG endonuclease"/>
    <property type="match status" value="1"/>
</dbReference>
<feature type="domain" description="GIY-YIG" evidence="1">
    <location>
        <begin position="2"/>
        <end position="77"/>
    </location>
</feature>
<dbReference type="RefSeq" id="WP_305748502.1">
    <property type="nucleotide sequence ID" value="NZ_JAUZEE010000002.1"/>
</dbReference>
<dbReference type="InterPro" id="IPR035901">
    <property type="entry name" value="GIY-YIG_endonuc_sf"/>
</dbReference>
<reference evidence="2 3" key="1">
    <citation type="submission" date="2023-08" db="EMBL/GenBank/DDBJ databases">
        <authorList>
            <person name="Roldan D.M."/>
            <person name="Menes R.J."/>
        </authorList>
    </citation>
    <scope>NUCLEOTIDE SEQUENCE [LARGE SCALE GENOMIC DNA]</scope>
    <source>
        <strain evidence="2 3">CCM 2812</strain>
    </source>
</reference>
<gene>
    <name evidence="2" type="ORF">Q8X39_04815</name>
</gene>
<dbReference type="InterPro" id="IPR000305">
    <property type="entry name" value="GIY-YIG_endonuc"/>
</dbReference>
<dbReference type="PROSITE" id="PS50164">
    <property type="entry name" value="GIY_YIG"/>
    <property type="match status" value="1"/>
</dbReference>
<dbReference type="EMBL" id="JAUZEE010000002">
    <property type="protein sequence ID" value="MDP4299946.1"/>
    <property type="molecule type" value="Genomic_DNA"/>
</dbReference>
<keyword evidence="3" id="KW-1185">Reference proteome</keyword>
<dbReference type="CDD" id="cd00719">
    <property type="entry name" value="GIY-YIG_SF"/>
    <property type="match status" value="1"/>
</dbReference>
<proteinExistence type="predicted"/>
<name>A0ABT9G0F6_LEPDI</name>
<protein>
    <submittedName>
        <fullName evidence="2">GIY-YIG nuclease family protein</fullName>
    </submittedName>
</protein>
<dbReference type="Proteomes" id="UP001235760">
    <property type="component" value="Unassembled WGS sequence"/>
</dbReference>
<evidence type="ECO:0000259" key="1">
    <source>
        <dbReference type="PROSITE" id="PS50164"/>
    </source>
</evidence>
<comment type="caution">
    <text evidence="2">The sequence shown here is derived from an EMBL/GenBank/DDBJ whole genome shotgun (WGS) entry which is preliminary data.</text>
</comment>
<dbReference type="SUPFAM" id="SSF82771">
    <property type="entry name" value="GIY-YIG endonuclease"/>
    <property type="match status" value="1"/>
</dbReference>
<evidence type="ECO:0000313" key="3">
    <source>
        <dbReference type="Proteomes" id="UP001235760"/>
    </source>
</evidence>
<organism evidence="2 3">
    <name type="scientific">Leptothrix discophora</name>
    <dbReference type="NCBI Taxonomy" id="89"/>
    <lineage>
        <taxon>Bacteria</taxon>
        <taxon>Pseudomonadati</taxon>
        <taxon>Pseudomonadota</taxon>
        <taxon>Betaproteobacteria</taxon>
        <taxon>Burkholderiales</taxon>
        <taxon>Sphaerotilaceae</taxon>
        <taxon>Leptothrix</taxon>
    </lineage>
</organism>
<sequence length="200" mass="23444">MKTEYIYALYDVRTGDYFYVGRTNDLTRRMGEHLRNARAGHTEHKYQKIRQIEDAASLFDYELLDTIVDVSQPYEEFWVYQLLCEGCDLTNMKAGDAKQAAEADAMRSMQGRGARYSDAATFLDARQREVEEAAARAATARLHARAKRQERAEEDWDPMRVLFDYERVDQKFVSPWMREREARRLAEKGRGHVHRGPIRK</sequence>
<dbReference type="Pfam" id="PF01541">
    <property type="entry name" value="GIY-YIG"/>
    <property type="match status" value="1"/>
</dbReference>